<dbReference type="AlphaFoldDB" id="A0A2N1N1J8"/>
<reference evidence="1 2" key="2">
    <citation type="submission" date="2017-10" db="EMBL/GenBank/DDBJ databases">
        <title>Extensive intraspecific genome diversity in a model arbuscular mycorrhizal fungus.</title>
        <authorList>
            <person name="Chen E.C.H."/>
            <person name="Morin E."/>
            <person name="Baudet D."/>
            <person name="Noel J."/>
            <person name="Ndikumana S."/>
            <person name="Charron P."/>
            <person name="St-Onge C."/>
            <person name="Giorgi J."/>
            <person name="Grigoriev I.V."/>
            <person name="Roux C."/>
            <person name="Martin F.M."/>
            <person name="Corradi N."/>
        </authorList>
    </citation>
    <scope>NUCLEOTIDE SEQUENCE [LARGE SCALE GENOMIC DNA]</scope>
    <source>
        <strain evidence="1 2">C2</strain>
    </source>
</reference>
<dbReference type="VEuPathDB" id="FungiDB:FUN_007915"/>
<name>A0A2N1N1J8_9GLOM</name>
<gene>
    <name evidence="1" type="ORF">RhiirC2_783161</name>
</gene>
<evidence type="ECO:0000313" key="2">
    <source>
        <dbReference type="Proteomes" id="UP000233469"/>
    </source>
</evidence>
<accession>A0A2N1N1J8</accession>
<organism evidence="1 2">
    <name type="scientific">Rhizophagus irregularis</name>
    <dbReference type="NCBI Taxonomy" id="588596"/>
    <lineage>
        <taxon>Eukaryota</taxon>
        <taxon>Fungi</taxon>
        <taxon>Fungi incertae sedis</taxon>
        <taxon>Mucoromycota</taxon>
        <taxon>Glomeromycotina</taxon>
        <taxon>Glomeromycetes</taxon>
        <taxon>Glomerales</taxon>
        <taxon>Glomeraceae</taxon>
        <taxon>Rhizophagus</taxon>
    </lineage>
</organism>
<protein>
    <submittedName>
        <fullName evidence="1">Uncharacterized protein</fullName>
    </submittedName>
</protein>
<dbReference type="Proteomes" id="UP000233469">
    <property type="component" value="Unassembled WGS sequence"/>
</dbReference>
<comment type="caution">
    <text evidence="1">The sequence shown here is derived from an EMBL/GenBank/DDBJ whole genome shotgun (WGS) entry which is preliminary data.</text>
</comment>
<evidence type="ECO:0000313" key="1">
    <source>
        <dbReference type="EMBL" id="PKK67728.1"/>
    </source>
</evidence>
<proteinExistence type="predicted"/>
<dbReference type="EMBL" id="LLXL01000924">
    <property type="protein sequence ID" value="PKK67728.1"/>
    <property type="molecule type" value="Genomic_DNA"/>
</dbReference>
<reference evidence="1 2" key="1">
    <citation type="submission" date="2016-04" db="EMBL/GenBank/DDBJ databases">
        <title>Genome analyses suggest a sexual origin of heterokaryosis in a supposedly ancient asexual fungus.</title>
        <authorList>
            <person name="Ropars J."/>
            <person name="Sedzielewska K."/>
            <person name="Noel J."/>
            <person name="Charron P."/>
            <person name="Farinelli L."/>
            <person name="Marton T."/>
            <person name="Kruger M."/>
            <person name="Pelin A."/>
            <person name="Brachmann A."/>
            <person name="Corradi N."/>
        </authorList>
    </citation>
    <scope>NUCLEOTIDE SEQUENCE [LARGE SCALE GENOMIC DNA]</scope>
    <source>
        <strain evidence="1 2">C2</strain>
    </source>
</reference>
<sequence length="191" mass="22441">MKLYKILCYDQVNLLFKKLHVTISTNGSIEEIVEKDSSYIRYRKAYGIYGKCNEPGTGQHWCQNCNSKRFKDNFKNWTNGNNDIDKFIQQSQLNSLLAFSPIWPVRQHPIYRLIEIADEELLIKSHPNIRDSGKNSVVSRSCLFNRRQELDANLEEVNKVLKRLYLPYHRRIIKSFSGYNLKIDGCLNFVC</sequence>